<dbReference type="EnsemblMetazoa" id="GPAI027124-RA">
    <property type="protein sequence ID" value="GPAI027124-PA"/>
    <property type="gene ID" value="GPAI027124"/>
</dbReference>
<reference evidence="2" key="1">
    <citation type="submission" date="2014-03" db="EMBL/GenBank/DDBJ databases">
        <authorList>
            <person name="Aksoy S."/>
            <person name="Warren W."/>
            <person name="Wilson R.K."/>
        </authorList>
    </citation>
    <scope>NUCLEOTIDE SEQUENCE [LARGE SCALE GENOMIC DNA]</scope>
    <source>
        <strain evidence="2">IAEA</strain>
    </source>
</reference>
<evidence type="ECO:0000313" key="2">
    <source>
        <dbReference type="Proteomes" id="UP000092445"/>
    </source>
</evidence>
<sequence length="74" mass="8228">MKMVVVVVVVTIMPFVFKTNLGRAWVIVALLLKSLNPAPVPLTGLMSSVCDKVRSRDGVLLVEQTLLLRPRERI</sequence>
<proteinExistence type="predicted"/>
<dbReference type="AlphaFoldDB" id="A0A1A9ZWD1"/>
<protein>
    <submittedName>
        <fullName evidence="1">Uncharacterized protein</fullName>
    </submittedName>
</protein>
<organism evidence="1 2">
    <name type="scientific">Glossina pallidipes</name>
    <name type="common">Tsetse fly</name>
    <dbReference type="NCBI Taxonomy" id="7398"/>
    <lineage>
        <taxon>Eukaryota</taxon>
        <taxon>Metazoa</taxon>
        <taxon>Ecdysozoa</taxon>
        <taxon>Arthropoda</taxon>
        <taxon>Hexapoda</taxon>
        <taxon>Insecta</taxon>
        <taxon>Pterygota</taxon>
        <taxon>Neoptera</taxon>
        <taxon>Endopterygota</taxon>
        <taxon>Diptera</taxon>
        <taxon>Brachycera</taxon>
        <taxon>Muscomorpha</taxon>
        <taxon>Hippoboscoidea</taxon>
        <taxon>Glossinidae</taxon>
        <taxon>Glossina</taxon>
    </lineage>
</organism>
<accession>A0A1A9ZWD1</accession>
<keyword evidence="2" id="KW-1185">Reference proteome</keyword>
<reference evidence="1" key="2">
    <citation type="submission" date="2020-05" db="UniProtKB">
        <authorList>
            <consortium name="EnsemblMetazoa"/>
        </authorList>
    </citation>
    <scope>IDENTIFICATION</scope>
    <source>
        <strain evidence="1">IAEA</strain>
    </source>
</reference>
<name>A0A1A9ZWD1_GLOPL</name>
<dbReference type="VEuPathDB" id="VectorBase:GPAI027124"/>
<evidence type="ECO:0000313" key="1">
    <source>
        <dbReference type="EnsemblMetazoa" id="GPAI027124-PA"/>
    </source>
</evidence>
<dbReference type="Proteomes" id="UP000092445">
    <property type="component" value="Unassembled WGS sequence"/>
</dbReference>